<dbReference type="PANTHER" id="PTHR30636:SF3">
    <property type="entry name" value="UPF0701 PROTEIN YICC"/>
    <property type="match status" value="1"/>
</dbReference>
<keyword evidence="3" id="KW-0255">Endonuclease</keyword>
<evidence type="ECO:0000256" key="5">
    <source>
        <dbReference type="ARBA" id="ARBA00035648"/>
    </source>
</evidence>
<dbReference type="GO" id="GO:0016787">
    <property type="term" value="F:hydrolase activity"/>
    <property type="evidence" value="ECO:0007669"/>
    <property type="project" value="UniProtKB-KW"/>
</dbReference>
<feature type="domain" description="Endoribonuclease YicC-like N-terminal" evidence="6">
    <location>
        <begin position="3"/>
        <end position="153"/>
    </location>
</feature>
<comment type="similarity">
    <text evidence="5">Belongs to the YicC/YloC family.</text>
</comment>
<evidence type="ECO:0000256" key="2">
    <source>
        <dbReference type="ARBA" id="ARBA00022722"/>
    </source>
</evidence>
<dbReference type="KEGG" id="rfo:REIFOR_03250"/>
<sequence length="287" mass="32548">MTHSMTAFARKQQSFDFGTLSVEIKSVNQRYLEPTFRLHDTLRSLELKLRDRLKQKIQRGKVEITVKFYLNSGEQGLDIDPDRLRSVLAALAKIDAQVANSAALNPLELLQYPGILIDAELDVEQVQESLLVLFDDALDDLLDGRRREGQVLAEAILQRVSEIATLVAEIRQEIPEWLQTLRTNLRTKVQGLGVELDPERLAQEVVLLAQKADVAEELDRLDGHCKETQVILKQSGPVGRKLDFLMQEFNREANTLGSKASKENITRSAVQLKVLIEQMREQVQNIE</sequence>
<dbReference type="GO" id="GO:0004521">
    <property type="term" value="F:RNA endonuclease activity"/>
    <property type="evidence" value="ECO:0007669"/>
    <property type="project" value="InterPro"/>
</dbReference>
<reference evidence="8 9" key="1">
    <citation type="journal article" date="2017" name="Environ. Microbiol.">
        <title>Genomic and physiological analyses of 'Reinekea forsetii' reveal a versatile opportunistic lifestyle during spring algae blooms.</title>
        <authorList>
            <person name="Avci B."/>
            <person name="Hahnke R.L."/>
            <person name="Chafee M."/>
            <person name="Fischer T."/>
            <person name="Gruber-Vodicka H."/>
            <person name="Tegetmeyer H.E."/>
            <person name="Harder J."/>
            <person name="Fuchs B.M."/>
            <person name="Amann R.I."/>
            <person name="Teeling H."/>
        </authorList>
    </citation>
    <scope>NUCLEOTIDE SEQUENCE [LARGE SCALE GENOMIC DNA]</scope>
    <source>
        <strain evidence="8 9">Hel1_31_D35</strain>
    </source>
</reference>
<dbReference type="InterPro" id="IPR005229">
    <property type="entry name" value="YicC/YloC-like"/>
</dbReference>
<dbReference type="RefSeq" id="WP_100258552.1">
    <property type="nucleotide sequence ID" value="NZ_CP011797.1"/>
</dbReference>
<proteinExistence type="inferred from homology"/>
<dbReference type="InterPro" id="IPR013551">
    <property type="entry name" value="YicC-like_C"/>
</dbReference>
<evidence type="ECO:0000313" key="9">
    <source>
        <dbReference type="Proteomes" id="UP000229757"/>
    </source>
</evidence>
<dbReference type="Pfam" id="PF03755">
    <property type="entry name" value="YicC-like_N"/>
    <property type="match status" value="1"/>
</dbReference>
<dbReference type="NCBIfam" id="TIGR00255">
    <property type="entry name" value="YicC/YloC family endoribonuclease"/>
    <property type="match status" value="1"/>
</dbReference>
<dbReference type="Proteomes" id="UP000229757">
    <property type="component" value="Chromosome"/>
</dbReference>
<dbReference type="EMBL" id="CP011797">
    <property type="protein sequence ID" value="ATX78356.1"/>
    <property type="molecule type" value="Genomic_DNA"/>
</dbReference>
<dbReference type="AlphaFoldDB" id="A0A2K8L225"/>
<organism evidence="8 9">
    <name type="scientific">Reinekea forsetii</name>
    <dbReference type="NCBI Taxonomy" id="1336806"/>
    <lineage>
        <taxon>Bacteria</taxon>
        <taxon>Pseudomonadati</taxon>
        <taxon>Pseudomonadota</taxon>
        <taxon>Gammaproteobacteria</taxon>
        <taxon>Oceanospirillales</taxon>
        <taxon>Saccharospirillaceae</taxon>
        <taxon>Reinekea</taxon>
    </lineage>
</organism>
<feature type="domain" description="Endoribonuclease YicC-like C-terminal" evidence="7">
    <location>
        <begin position="170"/>
        <end position="287"/>
    </location>
</feature>
<evidence type="ECO:0000313" key="8">
    <source>
        <dbReference type="EMBL" id="ATX78356.1"/>
    </source>
</evidence>
<dbReference type="Pfam" id="PF08340">
    <property type="entry name" value="YicC-like_C"/>
    <property type="match status" value="1"/>
</dbReference>
<evidence type="ECO:0000256" key="4">
    <source>
        <dbReference type="ARBA" id="ARBA00022801"/>
    </source>
</evidence>
<evidence type="ECO:0000256" key="1">
    <source>
        <dbReference type="ARBA" id="ARBA00001968"/>
    </source>
</evidence>
<accession>A0A2K8L225</accession>
<gene>
    <name evidence="8" type="ORF">REIFOR_03250</name>
</gene>
<comment type="cofactor">
    <cofactor evidence="1">
        <name>a divalent metal cation</name>
        <dbReference type="ChEBI" id="CHEBI:60240"/>
    </cofactor>
</comment>
<protein>
    <recommendedName>
        <fullName evidence="10">Protein YicC</fullName>
    </recommendedName>
</protein>
<evidence type="ECO:0000256" key="3">
    <source>
        <dbReference type="ARBA" id="ARBA00022759"/>
    </source>
</evidence>
<name>A0A2K8L225_9GAMM</name>
<evidence type="ECO:0008006" key="10">
    <source>
        <dbReference type="Google" id="ProtNLM"/>
    </source>
</evidence>
<keyword evidence="2" id="KW-0540">Nuclease</keyword>
<keyword evidence="4" id="KW-0378">Hydrolase</keyword>
<evidence type="ECO:0000259" key="6">
    <source>
        <dbReference type="Pfam" id="PF03755"/>
    </source>
</evidence>
<dbReference type="InterPro" id="IPR013527">
    <property type="entry name" value="YicC-like_N"/>
</dbReference>
<dbReference type="OrthoDB" id="9771229at2"/>
<dbReference type="PANTHER" id="PTHR30636">
    <property type="entry name" value="UPF0701 PROTEIN YICC"/>
    <property type="match status" value="1"/>
</dbReference>
<keyword evidence="9" id="KW-1185">Reference proteome</keyword>
<evidence type="ECO:0000259" key="7">
    <source>
        <dbReference type="Pfam" id="PF08340"/>
    </source>
</evidence>